<dbReference type="InterPro" id="IPR007528">
    <property type="entry name" value="RINT1_Tip20"/>
</dbReference>
<dbReference type="Gene3D" id="1.20.58.1420">
    <property type="entry name" value="Dsl1p vesicle tethering complex, Tip20p subunit, domain B"/>
    <property type="match status" value="1"/>
</dbReference>
<accession>A0A6G0XY46</accession>
<dbReference type="GO" id="GO:0006888">
    <property type="term" value="P:endoplasmic reticulum to Golgi vesicle-mediated transport"/>
    <property type="evidence" value="ECO:0007669"/>
    <property type="project" value="InterPro"/>
</dbReference>
<organism evidence="1 2">
    <name type="scientific">Aphanomyces euteiches</name>
    <dbReference type="NCBI Taxonomy" id="100861"/>
    <lineage>
        <taxon>Eukaryota</taxon>
        <taxon>Sar</taxon>
        <taxon>Stramenopiles</taxon>
        <taxon>Oomycota</taxon>
        <taxon>Saprolegniomycetes</taxon>
        <taxon>Saprolegniales</taxon>
        <taxon>Verrucalvaceae</taxon>
        <taxon>Aphanomyces</taxon>
    </lineage>
</organism>
<dbReference type="Pfam" id="PF04437">
    <property type="entry name" value="RINT1_TIP1"/>
    <property type="match status" value="1"/>
</dbReference>
<evidence type="ECO:0000313" key="1">
    <source>
        <dbReference type="EMBL" id="KAF0745671.1"/>
    </source>
</evidence>
<proteinExistence type="predicted"/>
<dbReference type="VEuPathDB" id="FungiDB:AeMF1_011362"/>
<dbReference type="GO" id="GO:0006890">
    <property type="term" value="P:retrograde vesicle-mediated transport, Golgi to endoplasmic reticulum"/>
    <property type="evidence" value="ECO:0007669"/>
    <property type="project" value="InterPro"/>
</dbReference>
<dbReference type="PROSITE" id="PS51386">
    <property type="entry name" value="RINT1_TIP20"/>
    <property type="match status" value="1"/>
</dbReference>
<comment type="caution">
    <text evidence="1">The sequence shown here is derived from an EMBL/GenBank/DDBJ whole genome shotgun (WGS) entry which is preliminary data.</text>
</comment>
<reference evidence="1 2" key="1">
    <citation type="submission" date="2019-07" db="EMBL/GenBank/DDBJ databases">
        <title>Genomics analysis of Aphanomyces spp. identifies a new class of oomycete effector associated with host adaptation.</title>
        <authorList>
            <person name="Gaulin E."/>
        </authorList>
    </citation>
    <scope>NUCLEOTIDE SEQUENCE [LARGE SCALE GENOMIC DNA]</scope>
    <source>
        <strain evidence="1 2">ATCC 201684</strain>
    </source>
</reference>
<evidence type="ECO:0000313" key="2">
    <source>
        <dbReference type="Proteomes" id="UP000481153"/>
    </source>
</evidence>
<keyword evidence="2" id="KW-1185">Reference proteome</keyword>
<name>A0A6G0XY46_9STRA</name>
<protein>
    <submittedName>
        <fullName evidence="1">Uncharacterized protein</fullName>
    </submittedName>
</protein>
<dbReference type="GO" id="GO:0070939">
    <property type="term" value="C:Dsl1/NZR complex"/>
    <property type="evidence" value="ECO:0007669"/>
    <property type="project" value="InterPro"/>
</dbReference>
<dbReference type="InterPro" id="IPR042042">
    <property type="entry name" value="Tip20p_domB"/>
</dbReference>
<dbReference type="InterPro" id="IPR042044">
    <property type="entry name" value="EXOC6PINT-1/Sec15/Tip20_C_dom2"/>
</dbReference>
<sequence length="828" mass="93831">MTGVLDEMTAKLRACEEKLLNVQDYKKNDFVELCRSAEEAIKVLELEHRTIEERLPTLMEKEQHQAMERVQKMKEVETSTSEIEQKLKQLHAHTGELCTVIEPQTKRLTELQTQIQYLEVLVEVETLSTRAREHSKGNIDALVALADLNTSLATKFGIDASYQLNLRTLIKQRMAFLEADMKSYHTNALDKILQELQWPQFISEVDFKEKSDRLAVFQETFTRLVQIQLSLASVSPAFGDSELSNLWAMDRLLQPLLRRFHFHFEQDNKTNDISKPEWYLTHVLEILRGHARFFETYVVPALSAAQTKAGGAGAMTLFIHGLLQSVRHKLRHTMPLLLLNKSLFCHTIDEVVAFEWALRNEFGYRAPKMPNEKYRHALDEFAVNAKASELWHQVDLENTQNFISSYFQEQNDAWDLILAGNDDQKVTNAAYTIAATFDLLTRRFQILSDATHRYAYVANVVKPWLYQCHVAIERFGRSQHMGQAMYLSTSMHPTRAKFCAAVNSGVFVHKLLHEHDEVKVYVELLPIAKVTLHRPSIVPLKLKQRVAGLSKTVLNPLLETQEAKNVTHALLGQGSLVLPTAALSAAFSVGSSLLRNFQGPTSPKAATKTTEETVAVDEDESVEAEYTLEGSMFENEWTWFQHATRSMEESLVASSFHAVRAQWATYGASSMWTASADIDRIVPEVSPELGYGLTLFSHHLTCAEKSLNTTSFDSFWKAVAKELDGYLLSVVLQHKEISPSGRQQLITDVDFLARVLRPYTGRPDAYVRRLREACMVLHMHSDKATVLLDALAILHDTDLAPVQLQSMLEASQLHALTPSQVSALLTTR</sequence>
<gene>
    <name evidence="1" type="ORF">Ae201684_000122</name>
</gene>
<dbReference type="EMBL" id="VJMJ01000001">
    <property type="protein sequence ID" value="KAF0745671.1"/>
    <property type="molecule type" value="Genomic_DNA"/>
</dbReference>
<dbReference type="PANTHER" id="PTHR13520">
    <property type="entry name" value="RAD50-INTERACTING PROTEIN 1 RINT-1"/>
    <property type="match status" value="1"/>
</dbReference>
<dbReference type="Proteomes" id="UP000481153">
    <property type="component" value="Unassembled WGS sequence"/>
</dbReference>
<dbReference type="Gene3D" id="1.20.58.670">
    <property type="entry name" value="Dsl1p vesicle tethering complex, Tip20p subunit, domain D"/>
    <property type="match status" value="1"/>
</dbReference>
<dbReference type="PANTHER" id="PTHR13520:SF0">
    <property type="entry name" value="RAD50-INTERACTING PROTEIN 1"/>
    <property type="match status" value="1"/>
</dbReference>
<dbReference type="GO" id="GO:0060628">
    <property type="term" value="P:regulation of ER to Golgi vesicle-mediated transport"/>
    <property type="evidence" value="ECO:0007669"/>
    <property type="project" value="TreeGrafter"/>
</dbReference>
<dbReference type="AlphaFoldDB" id="A0A6G0XY46"/>